<dbReference type="InterPro" id="IPR003594">
    <property type="entry name" value="HATPase_dom"/>
</dbReference>
<keyword evidence="7" id="KW-0808">Transferase</keyword>
<evidence type="ECO:0000256" key="8">
    <source>
        <dbReference type="ARBA" id="ARBA00022692"/>
    </source>
</evidence>
<feature type="region of interest" description="Disordered" evidence="15">
    <location>
        <begin position="1"/>
        <end position="20"/>
    </location>
</feature>
<organism evidence="19 20">
    <name type="scientific">Cohaesibacter marisflavi</name>
    <dbReference type="NCBI Taxonomy" id="655353"/>
    <lineage>
        <taxon>Bacteria</taxon>
        <taxon>Pseudomonadati</taxon>
        <taxon>Pseudomonadota</taxon>
        <taxon>Alphaproteobacteria</taxon>
        <taxon>Hyphomicrobiales</taxon>
        <taxon>Cohaesibacteraceae</taxon>
    </lineage>
</organism>
<keyword evidence="12 16" id="KW-1133">Transmembrane helix</keyword>
<keyword evidence="14 16" id="KW-0472">Membrane</keyword>
<sequence>MTRSSGPDASQKSEQSKKSFGAAFTKAGRSLRAGFRLWPRSLAGQLIAALMIALVLAQIISIMMFAFERKNITLSATRGQILDRTASVVRVLNQTDMALHDRFLNAAEGQGIRFDLADTTELALPAEGSAEAGLAHRLERRAGLADNTVRFSKLPADPFLMAARERTTADDAPATDPPRPDRGMMNGQRMMDGQGMMTGQGPPDDKNRLFRHRRNWDDRTPPWRRFRDPILAQDMKIAVPLDSGKWLIAKSEVPAPPAKWGRPFLISLLVTALLIIAVVVLIVRKLTAPLRELESASRKLGRGEAIAPLKENGPTEIQGTISAFNAMQERLLRFVQDRTRMLAAVSHDLRTPITTLRLRTEFIDDDEMREKLQETLEEMQAMTDAVLAFAREDASKEETRDVNLAALMSSMAEDYQELGKNVAFEGPDNLTFSCRQVSLKRALRNLTENALRYAGNASLKLEATPRHIEIKVCDDGPGIPAEKLEEVFAPFFRVEGSRNLETGGVGLGLSITRTIIRSHGGDVTLKNRKEGGLEASITLPRK</sequence>
<dbReference type="Pfam" id="PF00512">
    <property type="entry name" value="HisKA"/>
    <property type="match status" value="1"/>
</dbReference>
<dbReference type="EC" id="2.7.13.3" evidence="3"/>
<keyword evidence="5" id="KW-0997">Cell inner membrane</keyword>
<gene>
    <name evidence="19" type="ORF">SAMN04488056_103215</name>
</gene>
<dbReference type="PANTHER" id="PTHR44936:SF5">
    <property type="entry name" value="SENSOR HISTIDINE KINASE ENVZ"/>
    <property type="match status" value="1"/>
</dbReference>
<keyword evidence="8 16" id="KW-0812">Transmembrane</keyword>
<feature type="compositionally biased region" description="Polar residues" evidence="15">
    <location>
        <begin position="1"/>
        <end position="13"/>
    </location>
</feature>
<dbReference type="InterPro" id="IPR036890">
    <property type="entry name" value="HATPase_C_sf"/>
</dbReference>
<keyword evidence="10 19" id="KW-0418">Kinase</keyword>
<dbReference type="Pfam" id="PF02518">
    <property type="entry name" value="HATPase_c"/>
    <property type="match status" value="1"/>
</dbReference>
<dbReference type="InterPro" id="IPR003660">
    <property type="entry name" value="HAMP_dom"/>
</dbReference>
<dbReference type="AlphaFoldDB" id="A0A1I5EK40"/>
<dbReference type="InterPro" id="IPR004358">
    <property type="entry name" value="Sig_transdc_His_kin-like_C"/>
</dbReference>
<dbReference type="SMART" id="SM00388">
    <property type="entry name" value="HisKA"/>
    <property type="match status" value="1"/>
</dbReference>
<comment type="catalytic activity">
    <reaction evidence="1">
        <text>ATP + protein L-histidine = ADP + protein N-phospho-L-histidine.</text>
        <dbReference type="EC" id="2.7.13.3"/>
    </reaction>
</comment>
<evidence type="ECO:0000313" key="19">
    <source>
        <dbReference type="EMBL" id="SFO11716.1"/>
    </source>
</evidence>
<evidence type="ECO:0000256" key="1">
    <source>
        <dbReference type="ARBA" id="ARBA00000085"/>
    </source>
</evidence>
<dbReference type="InterPro" id="IPR050980">
    <property type="entry name" value="2C_sensor_his_kinase"/>
</dbReference>
<dbReference type="InterPro" id="IPR003661">
    <property type="entry name" value="HisK_dim/P_dom"/>
</dbReference>
<keyword evidence="13" id="KW-0902">Two-component regulatory system</keyword>
<keyword evidence="6" id="KW-0597">Phosphoprotein</keyword>
<evidence type="ECO:0000259" key="18">
    <source>
        <dbReference type="PROSITE" id="PS50885"/>
    </source>
</evidence>
<evidence type="ECO:0000256" key="11">
    <source>
        <dbReference type="ARBA" id="ARBA00022840"/>
    </source>
</evidence>
<evidence type="ECO:0000256" key="3">
    <source>
        <dbReference type="ARBA" id="ARBA00012438"/>
    </source>
</evidence>
<dbReference type="OrthoDB" id="9804645at2"/>
<feature type="domain" description="HAMP" evidence="18">
    <location>
        <begin position="284"/>
        <end position="336"/>
    </location>
</feature>
<feature type="region of interest" description="Disordered" evidence="15">
    <location>
        <begin position="166"/>
        <end position="186"/>
    </location>
</feature>
<feature type="transmembrane region" description="Helical" evidence="16">
    <location>
        <begin position="46"/>
        <end position="67"/>
    </location>
</feature>
<evidence type="ECO:0000256" key="15">
    <source>
        <dbReference type="SAM" id="MobiDB-lite"/>
    </source>
</evidence>
<accession>A0A1I5EK40</accession>
<dbReference type="Gene3D" id="1.10.287.130">
    <property type="match status" value="1"/>
</dbReference>
<evidence type="ECO:0000256" key="7">
    <source>
        <dbReference type="ARBA" id="ARBA00022679"/>
    </source>
</evidence>
<dbReference type="CDD" id="cd00082">
    <property type="entry name" value="HisKA"/>
    <property type="match status" value="1"/>
</dbReference>
<dbReference type="GO" id="GO:0000155">
    <property type="term" value="F:phosphorelay sensor kinase activity"/>
    <property type="evidence" value="ECO:0007669"/>
    <property type="project" value="InterPro"/>
</dbReference>
<keyword evidence="20" id="KW-1185">Reference proteome</keyword>
<evidence type="ECO:0000256" key="5">
    <source>
        <dbReference type="ARBA" id="ARBA00022519"/>
    </source>
</evidence>
<evidence type="ECO:0000256" key="16">
    <source>
        <dbReference type="SAM" id="Phobius"/>
    </source>
</evidence>
<dbReference type="SMART" id="SM00304">
    <property type="entry name" value="HAMP"/>
    <property type="match status" value="1"/>
</dbReference>
<comment type="subcellular location">
    <subcellularLocation>
        <location evidence="2">Cell inner membrane</location>
        <topology evidence="2">Multi-pass membrane protein</topology>
    </subcellularLocation>
</comment>
<evidence type="ECO:0000256" key="10">
    <source>
        <dbReference type="ARBA" id="ARBA00022777"/>
    </source>
</evidence>
<dbReference type="Gene3D" id="6.10.340.10">
    <property type="match status" value="1"/>
</dbReference>
<feature type="domain" description="Histidine kinase" evidence="17">
    <location>
        <begin position="344"/>
        <end position="542"/>
    </location>
</feature>
<feature type="transmembrane region" description="Helical" evidence="16">
    <location>
        <begin position="264"/>
        <end position="283"/>
    </location>
</feature>
<evidence type="ECO:0000313" key="20">
    <source>
        <dbReference type="Proteomes" id="UP000199236"/>
    </source>
</evidence>
<evidence type="ECO:0000259" key="17">
    <source>
        <dbReference type="PROSITE" id="PS50109"/>
    </source>
</evidence>
<reference evidence="19 20" key="1">
    <citation type="submission" date="2016-10" db="EMBL/GenBank/DDBJ databases">
        <authorList>
            <person name="de Groot N.N."/>
        </authorList>
    </citation>
    <scope>NUCLEOTIDE SEQUENCE [LARGE SCALE GENOMIC DNA]</scope>
    <source>
        <strain evidence="19 20">CGMCC 1.9157</strain>
    </source>
</reference>
<proteinExistence type="predicted"/>
<evidence type="ECO:0000256" key="12">
    <source>
        <dbReference type="ARBA" id="ARBA00022989"/>
    </source>
</evidence>
<evidence type="ECO:0000256" key="13">
    <source>
        <dbReference type="ARBA" id="ARBA00023012"/>
    </source>
</evidence>
<evidence type="ECO:0000256" key="9">
    <source>
        <dbReference type="ARBA" id="ARBA00022741"/>
    </source>
</evidence>
<keyword evidence="11" id="KW-0067">ATP-binding</keyword>
<evidence type="ECO:0000256" key="2">
    <source>
        <dbReference type="ARBA" id="ARBA00004429"/>
    </source>
</evidence>
<dbReference type="RefSeq" id="WP_090070824.1">
    <property type="nucleotide sequence ID" value="NZ_FOVR01000003.1"/>
</dbReference>
<dbReference type="Proteomes" id="UP000199236">
    <property type="component" value="Unassembled WGS sequence"/>
</dbReference>
<name>A0A1I5EK40_9HYPH</name>
<evidence type="ECO:0000256" key="14">
    <source>
        <dbReference type="ARBA" id="ARBA00023136"/>
    </source>
</evidence>
<dbReference type="PANTHER" id="PTHR44936">
    <property type="entry name" value="SENSOR PROTEIN CREC"/>
    <property type="match status" value="1"/>
</dbReference>
<evidence type="ECO:0000256" key="4">
    <source>
        <dbReference type="ARBA" id="ARBA00022475"/>
    </source>
</evidence>
<dbReference type="GO" id="GO:0005886">
    <property type="term" value="C:plasma membrane"/>
    <property type="evidence" value="ECO:0007669"/>
    <property type="project" value="UniProtKB-SubCell"/>
</dbReference>
<dbReference type="InterPro" id="IPR005467">
    <property type="entry name" value="His_kinase_dom"/>
</dbReference>
<dbReference type="PRINTS" id="PR00344">
    <property type="entry name" value="BCTRLSENSOR"/>
</dbReference>
<keyword evidence="9" id="KW-0547">Nucleotide-binding</keyword>
<dbReference type="PROSITE" id="PS50109">
    <property type="entry name" value="HIS_KIN"/>
    <property type="match status" value="1"/>
</dbReference>
<dbReference type="SUPFAM" id="SSF55874">
    <property type="entry name" value="ATPase domain of HSP90 chaperone/DNA topoisomerase II/histidine kinase"/>
    <property type="match status" value="1"/>
</dbReference>
<dbReference type="Pfam" id="PF00672">
    <property type="entry name" value="HAMP"/>
    <property type="match status" value="1"/>
</dbReference>
<dbReference type="SUPFAM" id="SSF47384">
    <property type="entry name" value="Homodimeric domain of signal transducing histidine kinase"/>
    <property type="match status" value="1"/>
</dbReference>
<dbReference type="InterPro" id="IPR036097">
    <property type="entry name" value="HisK_dim/P_sf"/>
</dbReference>
<dbReference type="PROSITE" id="PS50885">
    <property type="entry name" value="HAMP"/>
    <property type="match status" value="1"/>
</dbReference>
<dbReference type="CDD" id="cd06225">
    <property type="entry name" value="HAMP"/>
    <property type="match status" value="1"/>
</dbReference>
<keyword evidence="4" id="KW-1003">Cell membrane</keyword>
<dbReference type="EMBL" id="FOVR01000003">
    <property type="protein sequence ID" value="SFO11716.1"/>
    <property type="molecule type" value="Genomic_DNA"/>
</dbReference>
<evidence type="ECO:0000256" key="6">
    <source>
        <dbReference type="ARBA" id="ARBA00022553"/>
    </source>
</evidence>
<dbReference type="GO" id="GO:0005524">
    <property type="term" value="F:ATP binding"/>
    <property type="evidence" value="ECO:0007669"/>
    <property type="project" value="UniProtKB-KW"/>
</dbReference>
<dbReference type="Gene3D" id="3.30.565.10">
    <property type="entry name" value="Histidine kinase-like ATPase, C-terminal domain"/>
    <property type="match status" value="1"/>
</dbReference>
<protein>
    <recommendedName>
        <fullName evidence="3">histidine kinase</fullName>
        <ecNumber evidence="3">2.7.13.3</ecNumber>
    </recommendedName>
</protein>
<dbReference type="SMART" id="SM00387">
    <property type="entry name" value="HATPase_c"/>
    <property type="match status" value="1"/>
</dbReference>
<dbReference type="STRING" id="655353.SAMN04488056_103215"/>